<dbReference type="InterPro" id="IPR027417">
    <property type="entry name" value="P-loop_NTPase"/>
</dbReference>
<evidence type="ECO:0000313" key="5">
    <source>
        <dbReference type="EMBL" id="MST31799.1"/>
    </source>
</evidence>
<dbReference type="InterPro" id="IPR003593">
    <property type="entry name" value="AAA+_ATPase"/>
</dbReference>
<dbReference type="Gene3D" id="3.40.50.300">
    <property type="entry name" value="P-loop containing nucleotide triphosphate hydrolases"/>
    <property type="match status" value="1"/>
</dbReference>
<dbReference type="CDD" id="cd03293">
    <property type="entry name" value="ABC_NrtD_SsuB_transporters"/>
    <property type="match status" value="1"/>
</dbReference>
<dbReference type="SUPFAM" id="SSF52540">
    <property type="entry name" value="P-loop containing nucleoside triphosphate hydrolases"/>
    <property type="match status" value="1"/>
</dbReference>
<sequence>MALEVRGLSKRYDDLLAVADVDLTVAPGELVAVIGPSGCGKSTLFDVVAGLADPDAGEVRFDGVAALDRLGASAYMPQRDALLPWRRVVDNVGLPLELQGCRRADARARARPLLERFGLGDFARSWPWQLSGGMRHRVAFLRTLVAGPGLVLLDEPFGDLDGITRSDLQEWLGDLLVEFGPTVLLVTHDIAEAVFLADRVVVLTPRPARVAAEVAVDLPRPRHAELREAPQVVALERRVREALRASAWTP</sequence>
<dbReference type="PANTHER" id="PTHR42788">
    <property type="entry name" value="TAURINE IMPORT ATP-BINDING PROTEIN-RELATED"/>
    <property type="match status" value="1"/>
</dbReference>
<dbReference type="Pfam" id="PF00005">
    <property type="entry name" value="ABC_tran"/>
    <property type="match status" value="1"/>
</dbReference>
<evidence type="ECO:0000256" key="3">
    <source>
        <dbReference type="ARBA" id="ARBA00022840"/>
    </source>
</evidence>
<dbReference type="GO" id="GO:0005524">
    <property type="term" value="F:ATP binding"/>
    <property type="evidence" value="ECO:0007669"/>
    <property type="project" value="UniProtKB-KW"/>
</dbReference>
<reference evidence="5 6" key="1">
    <citation type="submission" date="2019-11" db="EMBL/GenBank/DDBJ databases">
        <title>Acidiferrimicrobium australis gen. nov., sp. nov., an acidophilic and obligately heterotrophic, member of the Actinobacteria that catalyses dissimilatory oxido- reduction of iron isolated from metal-rich acidic water in Chile.</title>
        <authorList>
            <person name="Gonzalez D."/>
            <person name="Huber K."/>
            <person name="Hedrich S."/>
            <person name="Rojas-Villalobos C."/>
            <person name="Quatrini R."/>
            <person name="Dinamarca M.A."/>
            <person name="Schwarz A."/>
            <person name="Canales C."/>
            <person name="Nancucheo I."/>
        </authorList>
    </citation>
    <scope>NUCLEOTIDE SEQUENCE [LARGE SCALE GENOMIC DNA]</scope>
    <source>
        <strain evidence="5 6">USS-CCA1</strain>
    </source>
</reference>
<dbReference type="PANTHER" id="PTHR42788:SF2">
    <property type="entry name" value="ABC TRANSPORTER ATP-BINDING PROTEIN"/>
    <property type="match status" value="1"/>
</dbReference>
<proteinExistence type="predicted"/>
<gene>
    <name evidence="5" type="ORF">GHK86_03525</name>
</gene>
<protein>
    <submittedName>
        <fullName evidence="5">ATP-binding cassette domain-containing protein</fullName>
    </submittedName>
</protein>
<evidence type="ECO:0000259" key="4">
    <source>
        <dbReference type="PROSITE" id="PS50893"/>
    </source>
</evidence>
<keyword evidence="1" id="KW-0813">Transport</keyword>
<dbReference type="PROSITE" id="PS50893">
    <property type="entry name" value="ABC_TRANSPORTER_2"/>
    <property type="match status" value="1"/>
</dbReference>
<keyword evidence="6" id="KW-1185">Reference proteome</keyword>
<name>A0ABW9QPR2_9ACTN</name>
<keyword evidence="3 5" id="KW-0067">ATP-binding</keyword>
<organism evidence="5 6">
    <name type="scientific">Acidiferrimicrobium australe</name>
    <dbReference type="NCBI Taxonomy" id="2664430"/>
    <lineage>
        <taxon>Bacteria</taxon>
        <taxon>Bacillati</taxon>
        <taxon>Actinomycetota</taxon>
        <taxon>Acidimicrobiia</taxon>
        <taxon>Acidimicrobiales</taxon>
        <taxon>Acidimicrobiaceae</taxon>
        <taxon>Acidiferrimicrobium</taxon>
    </lineage>
</organism>
<evidence type="ECO:0000313" key="6">
    <source>
        <dbReference type="Proteomes" id="UP000437736"/>
    </source>
</evidence>
<comment type="caution">
    <text evidence="5">The sequence shown here is derived from an EMBL/GenBank/DDBJ whole genome shotgun (WGS) entry which is preliminary data.</text>
</comment>
<accession>A0ABW9QPR2</accession>
<dbReference type="InterPro" id="IPR050166">
    <property type="entry name" value="ABC_transporter_ATP-bind"/>
</dbReference>
<dbReference type="SMART" id="SM00382">
    <property type="entry name" value="AAA"/>
    <property type="match status" value="1"/>
</dbReference>
<evidence type="ECO:0000256" key="1">
    <source>
        <dbReference type="ARBA" id="ARBA00022448"/>
    </source>
</evidence>
<keyword evidence="2" id="KW-0547">Nucleotide-binding</keyword>
<feature type="domain" description="ABC transporter" evidence="4">
    <location>
        <begin position="3"/>
        <end position="230"/>
    </location>
</feature>
<evidence type="ECO:0000256" key="2">
    <source>
        <dbReference type="ARBA" id="ARBA00022741"/>
    </source>
</evidence>
<dbReference type="EMBL" id="WJHE01000139">
    <property type="protein sequence ID" value="MST31799.1"/>
    <property type="molecule type" value="Genomic_DNA"/>
</dbReference>
<dbReference type="InterPro" id="IPR003439">
    <property type="entry name" value="ABC_transporter-like_ATP-bd"/>
</dbReference>
<dbReference type="Proteomes" id="UP000437736">
    <property type="component" value="Unassembled WGS sequence"/>
</dbReference>